<name>A0ABP9GTZ6_9ACTN</name>
<keyword evidence="2" id="KW-1185">Reference proteome</keyword>
<evidence type="ECO:0000313" key="2">
    <source>
        <dbReference type="Proteomes" id="UP001499993"/>
    </source>
</evidence>
<evidence type="ECO:0000313" key="1">
    <source>
        <dbReference type="EMBL" id="GAA4947767.1"/>
    </source>
</evidence>
<accession>A0ABP9GTZ6</accession>
<gene>
    <name evidence="1" type="ORF">GCM10023224_34400</name>
</gene>
<reference evidence="2" key="1">
    <citation type="journal article" date="2019" name="Int. J. Syst. Evol. Microbiol.">
        <title>The Global Catalogue of Microorganisms (GCM) 10K type strain sequencing project: providing services to taxonomists for standard genome sequencing and annotation.</title>
        <authorList>
            <consortium name="The Broad Institute Genomics Platform"/>
            <consortium name="The Broad Institute Genome Sequencing Center for Infectious Disease"/>
            <person name="Wu L."/>
            <person name="Ma J."/>
        </authorList>
    </citation>
    <scope>NUCLEOTIDE SEQUENCE [LARGE SCALE GENOMIC DNA]</scope>
    <source>
        <strain evidence="2">JCM 18123</strain>
    </source>
</reference>
<proteinExistence type="predicted"/>
<sequence length="45" mass="4803">MVDAVALDDLAARCAQFHRYSSPLTVAPPRIRALPGIPVNPIAAF</sequence>
<protein>
    <submittedName>
        <fullName evidence="1">Uncharacterized protein</fullName>
    </submittedName>
</protein>
<comment type="caution">
    <text evidence="1">The sequence shown here is derived from an EMBL/GenBank/DDBJ whole genome shotgun (WGS) entry which is preliminary data.</text>
</comment>
<organism evidence="1 2">
    <name type="scientific">Streptomonospora halophila</name>
    <dbReference type="NCBI Taxonomy" id="427369"/>
    <lineage>
        <taxon>Bacteria</taxon>
        <taxon>Bacillati</taxon>
        <taxon>Actinomycetota</taxon>
        <taxon>Actinomycetes</taxon>
        <taxon>Streptosporangiales</taxon>
        <taxon>Nocardiopsidaceae</taxon>
        <taxon>Streptomonospora</taxon>
    </lineage>
</organism>
<dbReference type="EMBL" id="BAABIK010000019">
    <property type="protein sequence ID" value="GAA4947767.1"/>
    <property type="molecule type" value="Genomic_DNA"/>
</dbReference>
<dbReference type="RefSeq" id="WP_345557420.1">
    <property type="nucleotide sequence ID" value="NZ_BAABIK010000019.1"/>
</dbReference>
<dbReference type="Proteomes" id="UP001499993">
    <property type="component" value="Unassembled WGS sequence"/>
</dbReference>